<evidence type="ECO:0000313" key="7">
    <source>
        <dbReference type="EMBL" id="KAJ6778075.1"/>
    </source>
</evidence>
<dbReference type="InterPro" id="IPR009057">
    <property type="entry name" value="Homeodomain-like_sf"/>
</dbReference>
<proteinExistence type="predicted"/>
<dbReference type="Gene3D" id="1.10.10.60">
    <property type="entry name" value="Homeodomain-like"/>
    <property type="match status" value="1"/>
</dbReference>
<keyword evidence="4" id="KW-0539">Nucleus</keyword>
<dbReference type="SUPFAM" id="SSF46689">
    <property type="entry name" value="Homeodomain-like"/>
    <property type="match status" value="1"/>
</dbReference>
<feature type="region of interest" description="Disordered" evidence="5">
    <location>
        <begin position="1"/>
        <end position="56"/>
    </location>
</feature>
<dbReference type="PANTHER" id="PTHR31314">
    <property type="entry name" value="MYB FAMILY TRANSCRIPTION FACTOR PHL7-LIKE"/>
    <property type="match status" value="1"/>
</dbReference>
<evidence type="ECO:0000256" key="2">
    <source>
        <dbReference type="ARBA" id="ARBA00023015"/>
    </source>
</evidence>
<dbReference type="NCBIfam" id="TIGR01557">
    <property type="entry name" value="myb_SHAQKYF"/>
    <property type="match status" value="1"/>
</dbReference>
<dbReference type="GO" id="GO:0003700">
    <property type="term" value="F:DNA-binding transcription factor activity"/>
    <property type="evidence" value="ECO:0007669"/>
    <property type="project" value="InterPro"/>
</dbReference>
<evidence type="ECO:0000313" key="8">
    <source>
        <dbReference type="Proteomes" id="UP001151752"/>
    </source>
</evidence>
<reference evidence="7" key="1">
    <citation type="submission" date="2022-11" db="EMBL/GenBank/DDBJ databases">
        <authorList>
            <person name="Hyden B.L."/>
            <person name="Feng K."/>
            <person name="Yates T."/>
            <person name="Jawdy S."/>
            <person name="Smart L.B."/>
            <person name="Muchero W."/>
        </authorList>
    </citation>
    <scope>NUCLEOTIDE SEQUENCE</scope>
    <source>
        <tissue evidence="7">Shoot tip</tissue>
    </source>
</reference>
<evidence type="ECO:0000256" key="1">
    <source>
        <dbReference type="ARBA" id="ARBA00004123"/>
    </source>
</evidence>
<comment type="caution">
    <text evidence="7">The sequence shown here is derived from an EMBL/GenBank/DDBJ whole genome shotgun (WGS) entry which is preliminary data.</text>
</comment>
<dbReference type="InterPro" id="IPR046955">
    <property type="entry name" value="PHR1-like"/>
</dbReference>
<dbReference type="AlphaFoldDB" id="A0A9Q0X633"/>
<comment type="subcellular location">
    <subcellularLocation>
        <location evidence="1">Nucleus</location>
    </subcellularLocation>
</comment>
<keyword evidence="3" id="KW-0804">Transcription</keyword>
<dbReference type="Pfam" id="PF00249">
    <property type="entry name" value="Myb_DNA-binding"/>
    <property type="match status" value="1"/>
</dbReference>
<dbReference type="PANTHER" id="PTHR31314:SF175">
    <property type="entry name" value="HTH MYB-TYPE DOMAIN-CONTAINING PROTEIN"/>
    <property type="match status" value="1"/>
</dbReference>
<dbReference type="InterPro" id="IPR001005">
    <property type="entry name" value="SANT/Myb"/>
</dbReference>
<keyword evidence="8" id="KW-1185">Reference proteome</keyword>
<evidence type="ECO:0000256" key="3">
    <source>
        <dbReference type="ARBA" id="ARBA00023163"/>
    </source>
</evidence>
<dbReference type="PROSITE" id="PS51294">
    <property type="entry name" value="HTH_MYB"/>
    <property type="match status" value="1"/>
</dbReference>
<feature type="domain" description="HTH myb-type" evidence="6">
    <location>
        <begin position="59"/>
        <end position="119"/>
    </location>
</feature>
<dbReference type="GO" id="GO:0005634">
    <property type="term" value="C:nucleus"/>
    <property type="evidence" value="ECO:0007669"/>
    <property type="project" value="UniProtKB-SubCell"/>
</dbReference>
<dbReference type="InterPro" id="IPR017930">
    <property type="entry name" value="Myb_dom"/>
</dbReference>
<reference evidence="7" key="2">
    <citation type="journal article" date="2023" name="Int. J. Mol. Sci.">
        <title>De Novo Assembly and Annotation of 11 Diverse Shrub Willow (Salix) Genomes Reveals Novel Gene Organization in Sex-Linked Regions.</title>
        <authorList>
            <person name="Hyden B."/>
            <person name="Feng K."/>
            <person name="Yates T.B."/>
            <person name="Jawdy S."/>
            <person name="Cereghino C."/>
            <person name="Smart L.B."/>
            <person name="Muchero W."/>
        </authorList>
    </citation>
    <scope>NUCLEOTIDE SEQUENCE</scope>
    <source>
        <tissue evidence="7">Shoot tip</tissue>
    </source>
</reference>
<accession>A0A9Q0X633</accession>
<gene>
    <name evidence="7" type="ORF">OIU74_001966</name>
</gene>
<evidence type="ECO:0000259" key="6">
    <source>
        <dbReference type="PROSITE" id="PS51294"/>
    </source>
</evidence>
<dbReference type="FunFam" id="1.10.10.60:FF:000002">
    <property type="entry name" value="Myb family transcription factor"/>
    <property type="match status" value="1"/>
</dbReference>
<evidence type="ECO:0000256" key="4">
    <source>
        <dbReference type="ARBA" id="ARBA00023242"/>
    </source>
</evidence>
<sequence>MEISNHSGCSKTSASLQDQDESAGGENDNEESRPGKGGSSSNSTVEESENKSSVRPYVRSKLPRLRWTPELHLCFVKAVERLGGQERATPKLVLQLMNVNGLSIAHVKSHLQMYRTKKVDDPSQGMADQNIYNLSQLPMLQGYNQYQRQNSGFRYGDASWNARENFIYNPHVGRCVSDRTRPGSYGTVTERIFELKLGDQQFPQSLQNNRFWQSQPSPSLIDVSPVVLPQMKANVGESSTHLKRFLPSDSKSTTSLQERKTLKRKASECDLDLDLSLKLTPAKDHDSSQRSLEGSAAKVNSDELSLSLYSPSSSRLSRLNERRG</sequence>
<dbReference type="GO" id="GO:0003677">
    <property type="term" value="F:DNA binding"/>
    <property type="evidence" value="ECO:0007669"/>
    <property type="project" value="InterPro"/>
</dbReference>
<dbReference type="InterPro" id="IPR006447">
    <property type="entry name" value="Myb_dom_plants"/>
</dbReference>
<dbReference type="Proteomes" id="UP001151752">
    <property type="component" value="Chromosome 16"/>
</dbReference>
<keyword evidence="2" id="KW-0805">Transcription regulation</keyword>
<feature type="compositionally biased region" description="Polar residues" evidence="5">
    <location>
        <begin position="1"/>
        <end position="17"/>
    </location>
</feature>
<organism evidence="7 8">
    <name type="scientific">Salix koriyanagi</name>
    <dbReference type="NCBI Taxonomy" id="2511006"/>
    <lineage>
        <taxon>Eukaryota</taxon>
        <taxon>Viridiplantae</taxon>
        <taxon>Streptophyta</taxon>
        <taxon>Embryophyta</taxon>
        <taxon>Tracheophyta</taxon>
        <taxon>Spermatophyta</taxon>
        <taxon>Magnoliopsida</taxon>
        <taxon>eudicotyledons</taxon>
        <taxon>Gunneridae</taxon>
        <taxon>Pentapetalae</taxon>
        <taxon>rosids</taxon>
        <taxon>fabids</taxon>
        <taxon>Malpighiales</taxon>
        <taxon>Salicaceae</taxon>
        <taxon>Saliceae</taxon>
        <taxon>Salix</taxon>
    </lineage>
</organism>
<evidence type="ECO:0000256" key="5">
    <source>
        <dbReference type="SAM" id="MobiDB-lite"/>
    </source>
</evidence>
<feature type="region of interest" description="Disordered" evidence="5">
    <location>
        <begin position="280"/>
        <end position="304"/>
    </location>
</feature>
<name>A0A9Q0X633_9ROSI</name>
<protein>
    <recommendedName>
        <fullName evidence="6">HTH myb-type domain-containing protein</fullName>
    </recommendedName>
</protein>
<feature type="compositionally biased region" description="Acidic residues" evidence="5">
    <location>
        <begin position="18"/>
        <end position="29"/>
    </location>
</feature>
<dbReference type="EMBL" id="JAPFFM010000001">
    <property type="protein sequence ID" value="KAJ6778075.1"/>
    <property type="molecule type" value="Genomic_DNA"/>
</dbReference>